<evidence type="ECO:0000256" key="1">
    <source>
        <dbReference type="SAM" id="SignalP"/>
    </source>
</evidence>
<evidence type="ECO:0008006" key="4">
    <source>
        <dbReference type="Google" id="ProtNLM"/>
    </source>
</evidence>
<dbReference type="RefSeq" id="WP_146847171.1">
    <property type="nucleotide sequence ID" value="NZ_BJWH01000018.1"/>
</dbReference>
<accession>A0A511JNT9</accession>
<feature type="signal peptide" evidence="1">
    <location>
        <begin position="1"/>
        <end position="29"/>
    </location>
</feature>
<dbReference type="OrthoDB" id="4827295at2"/>
<sequence length="189" mass="18603">MIGALTLGRARRTSLVVAVAAASMLAVTAGTSAIGATSAAWTNGARAAAAASSGTWSAAGVGCVVTDSAGNPIPGPTCQVAFGPDTDGSADWNIKATVSTSSTTPVYWKLTIDFAAAPFAPAVKRVGEYSGGAVIAPLPPGFCSASTRVVTFTGRADWGKATISAGNPVVLDFVGSNTGSSGNLVYSCP</sequence>
<proteinExistence type="predicted"/>
<keyword evidence="1" id="KW-0732">Signal</keyword>
<name>A0A511JNT9_9CELL</name>
<keyword evidence="3" id="KW-1185">Reference proteome</keyword>
<evidence type="ECO:0000313" key="2">
    <source>
        <dbReference type="EMBL" id="GEL99525.1"/>
    </source>
</evidence>
<protein>
    <recommendedName>
        <fullName evidence="4">CBM2 domain-containing protein</fullName>
    </recommendedName>
</protein>
<gene>
    <name evidence="2" type="ORF">CTE05_30720</name>
</gene>
<reference evidence="2 3" key="1">
    <citation type="submission" date="2019-07" db="EMBL/GenBank/DDBJ databases">
        <title>Whole genome shotgun sequence of Cellulomonas terrae NBRC 100819.</title>
        <authorList>
            <person name="Hosoyama A."/>
            <person name="Uohara A."/>
            <person name="Ohji S."/>
            <person name="Ichikawa N."/>
        </authorList>
    </citation>
    <scope>NUCLEOTIDE SEQUENCE [LARGE SCALE GENOMIC DNA]</scope>
    <source>
        <strain evidence="2 3">NBRC 100819</strain>
    </source>
</reference>
<organism evidence="2 3">
    <name type="scientific">Cellulomonas terrae</name>
    <dbReference type="NCBI Taxonomy" id="311234"/>
    <lineage>
        <taxon>Bacteria</taxon>
        <taxon>Bacillati</taxon>
        <taxon>Actinomycetota</taxon>
        <taxon>Actinomycetes</taxon>
        <taxon>Micrococcales</taxon>
        <taxon>Cellulomonadaceae</taxon>
        <taxon>Cellulomonas</taxon>
    </lineage>
</organism>
<comment type="caution">
    <text evidence="2">The sequence shown here is derived from an EMBL/GenBank/DDBJ whole genome shotgun (WGS) entry which is preliminary data.</text>
</comment>
<dbReference type="AlphaFoldDB" id="A0A511JNT9"/>
<dbReference type="Proteomes" id="UP000321049">
    <property type="component" value="Unassembled WGS sequence"/>
</dbReference>
<feature type="chain" id="PRO_5038515301" description="CBM2 domain-containing protein" evidence="1">
    <location>
        <begin position="30"/>
        <end position="189"/>
    </location>
</feature>
<evidence type="ECO:0000313" key="3">
    <source>
        <dbReference type="Proteomes" id="UP000321049"/>
    </source>
</evidence>
<dbReference type="EMBL" id="BJWH01000018">
    <property type="protein sequence ID" value="GEL99525.1"/>
    <property type="molecule type" value="Genomic_DNA"/>
</dbReference>